<keyword evidence="1" id="KW-1133">Transmembrane helix</keyword>
<name>A0A0F9N2K2_9ZZZZ</name>
<proteinExistence type="predicted"/>
<protein>
    <recommendedName>
        <fullName evidence="3">Prepilin-type N-terminal cleavage/methylation domain-containing protein</fullName>
    </recommendedName>
</protein>
<dbReference type="AlphaFoldDB" id="A0A0F9N2K2"/>
<comment type="caution">
    <text evidence="2">The sequence shown here is derived from an EMBL/GenBank/DDBJ whole genome shotgun (WGS) entry which is preliminary data.</text>
</comment>
<feature type="transmembrane region" description="Helical" evidence="1">
    <location>
        <begin position="21"/>
        <end position="42"/>
    </location>
</feature>
<keyword evidence="1" id="KW-0812">Transmembrane</keyword>
<evidence type="ECO:0008006" key="3">
    <source>
        <dbReference type="Google" id="ProtNLM"/>
    </source>
</evidence>
<dbReference type="EMBL" id="LAZR01004743">
    <property type="protein sequence ID" value="KKN05962.1"/>
    <property type="molecule type" value="Genomic_DNA"/>
</dbReference>
<dbReference type="InterPro" id="IPR012902">
    <property type="entry name" value="N_methyl_site"/>
</dbReference>
<organism evidence="2">
    <name type="scientific">marine sediment metagenome</name>
    <dbReference type="NCBI Taxonomy" id="412755"/>
    <lineage>
        <taxon>unclassified sequences</taxon>
        <taxon>metagenomes</taxon>
        <taxon>ecological metagenomes</taxon>
    </lineage>
</organism>
<dbReference type="PROSITE" id="PS00409">
    <property type="entry name" value="PROKAR_NTER_METHYL"/>
    <property type="match status" value="1"/>
</dbReference>
<accession>A0A0F9N2K2</accession>
<dbReference type="Pfam" id="PF07963">
    <property type="entry name" value="N_methyl"/>
    <property type="match status" value="1"/>
</dbReference>
<evidence type="ECO:0000256" key="1">
    <source>
        <dbReference type="SAM" id="Phobius"/>
    </source>
</evidence>
<evidence type="ECO:0000313" key="2">
    <source>
        <dbReference type="EMBL" id="KKN05962.1"/>
    </source>
</evidence>
<reference evidence="2" key="1">
    <citation type="journal article" date="2015" name="Nature">
        <title>Complex archaea that bridge the gap between prokaryotes and eukaryotes.</title>
        <authorList>
            <person name="Spang A."/>
            <person name="Saw J.H."/>
            <person name="Jorgensen S.L."/>
            <person name="Zaremba-Niedzwiedzka K."/>
            <person name="Martijn J."/>
            <person name="Lind A.E."/>
            <person name="van Eijk R."/>
            <person name="Schleper C."/>
            <person name="Guy L."/>
            <person name="Ettema T.J."/>
        </authorList>
    </citation>
    <scope>NUCLEOTIDE SEQUENCE</scope>
</reference>
<keyword evidence="1" id="KW-0472">Membrane</keyword>
<sequence length="203" mass="22891">MKLRRFSPEKLKSKGFSLIELLVIVVIVSFMILAMLSLYVAGQRYFMTGSARADILRDNRHVLNYISRDIKGAIQVLPGWDSYTTSSSCLVLQVPSLDSNRLIIDIDNEFDHIVYSLNSESPNRIERIIDGKDGISSREDRTRVMATRVSSFQLSSGGVDLSSVSDFNQVSSIDITLITTQNLLGRTFQETLKTSVKMRNKFE</sequence>
<gene>
    <name evidence="2" type="ORF">LCGC14_1082120</name>
</gene>